<feature type="non-terminal residue" evidence="1">
    <location>
        <position position="1"/>
    </location>
</feature>
<reference evidence="1" key="1">
    <citation type="journal article" date="2015" name="Nature">
        <title>Complex archaea that bridge the gap between prokaryotes and eukaryotes.</title>
        <authorList>
            <person name="Spang A."/>
            <person name="Saw J.H."/>
            <person name="Jorgensen S.L."/>
            <person name="Zaremba-Niedzwiedzka K."/>
            <person name="Martijn J."/>
            <person name="Lind A.E."/>
            <person name="van Eijk R."/>
            <person name="Schleper C."/>
            <person name="Guy L."/>
            <person name="Ettema T.J."/>
        </authorList>
    </citation>
    <scope>NUCLEOTIDE SEQUENCE</scope>
</reference>
<dbReference type="EMBL" id="LAZR01049692">
    <property type="protein sequence ID" value="KKK89046.1"/>
    <property type="molecule type" value="Genomic_DNA"/>
</dbReference>
<sequence>FVKSLKETEPEVKKAIEDKIITPKEAKEVITLPEELKKAVIKTESKLSIKDAKEVSKLPKDIITEVAKEKISVADAKDIAMIPKLELRKEAVKVLKKQKEQQKLTKDYMVDVGTGKKKPEVKTVDLDMKIINQFTQIYKQVIMKMTVRLADSYPEQTKVRLLKIMKEILIHLQKELKIKGEIIDAAKN</sequence>
<name>A0A0F9BX87_9ZZZZ</name>
<protein>
    <submittedName>
        <fullName evidence="1">Uncharacterized protein</fullName>
    </submittedName>
</protein>
<proteinExistence type="predicted"/>
<accession>A0A0F9BX87</accession>
<organism evidence="1">
    <name type="scientific">marine sediment metagenome</name>
    <dbReference type="NCBI Taxonomy" id="412755"/>
    <lineage>
        <taxon>unclassified sequences</taxon>
        <taxon>metagenomes</taxon>
        <taxon>ecological metagenomes</taxon>
    </lineage>
</organism>
<evidence type="ECO:0000313" key="1">
    <source>
        <dbReference type="EMBL" id="KKK89046.1"/>
    </source>
</evidence>
<gene>
    <name evidence="1" type="ORF">LCGC14_2737040</name>
</gene>
<dbReference type="AlphaFoldDB" id="A0A0F9BX87"/>
<comment type="caution">
    <text evidence="1">The sequence shown here is derived from an EMBL/GenBank/DDBJ whole genome shotgun (WGS) entry which is preliminary data.</text>
</comment>